<dbReference type="Pfam" id="PF03734">
    <property type="entry name" value="YkuD"/>
    <property type="match status" value="1"/>
</dbReference>
<feature type="active site" description="Proton donor/acceptor" evidence="9">
    <location>
        <position position="169"/>
    </location>
</feature>
<dbReference type="Gene3D" id="2.40.440.10">
    <property type="entry name" value="L,D-transpeptidase catalytic domain-like"/>
    <property type="match status" value="1"/>
</dbReference>
<dbReference type="GO" id="GO:0071972">
    <property type="term" value="F:peptidoglycan L,D-transpeptidase activity"/>
    <property type="evidence" value="ECO:0007669"/>
    <property type="project" value="TreeGrafter"/>
</dbReference>
<keyword evidence="10" id="KW-0732">Signal</keyword>
<feature type="domain" description="L,D-TPase catalytic" evidence="11">
    <location>
        <begin position="72"/>
        <end position="209"/>
    </location>
</feature>
<protein>
    <submittedName>
        <fullName evidence="12">ErfK/YbiS/YcfS/YnhG family protein</fullName>
    </submittedName>
</protein>
<evidence type="ECO:0000256" key="9">
    <source>
        <dbReference type="PROSITE-ProRule" id="PRU01373"/>
    </source>
</evidence>
<name>A0A1W6P2P0_9RHOB</name>
<evidence type="ECO:0000256" key="8">
    <source>
        <dbReference type="ARBA" id="ARBA00023316"/>
    </source>
</evidence>
<evidence type="ECO:0000259" key="11">
    <source>
        <dbReference type="PROSITE" id="PS52029"/>
    </source>
</evidence>
<organism evidence="12 13">
    <name type="scientific">Ketogulonicigenium robustum</name>
    <dbReference type="NCBI Taxonomy" id="92947"/>
    <lineage>
        <taxon>Bacteria</taxon>
        <taxon>Pseudomonadati</taxon>
        <taxon>Pseudomonadota</taxon>
        <taxon>Alphaproteobacteria</taxon>
        <taxon>Rhodobacterales</taxon>
        <taxon>Roseobacteraceae</taxon>
        <taxon>Ketogulonicigenium</taxon>
    </lineage>
</organism>
<dbReference type="GO" id="GO:0071555">
    <property type="term" value="P:cell wall organization"/>
    <property type="evidence" value="ECO:0007669"/>
    <property type="project" value="UniProtKB-UniRule"/>
</dbReference>
<dbReference type="SUPFAM" id="SSF141523">
    <property type="entry name" value="L,D-transpeptidase catalytic domain-like"/>
    <property type="match status" value="1"/>
</dbReference>
<dbReference type="PROSITE" id="PS52029">
    <property type="entry name" value="LD_TPASE"/>
    <property type="match status" value="1"/>
</dbReference>
<feature type="chain" id="PRO_5012190654" evidence="10">
    <location>
        <begin position="25"/>
        <end position="209"/>
    </location>
</feature>
<feature type="signal peptide" evidence="10">
    <location>
        <begin position="1"/>
        <end position="24"/>
    </location>
</feature>
<keyword evidence="3" id="KW-0328">Glycosyltransferase</keyword>
<dbReference type="PANTHER" id="PTHR30582">
    <property type="entry name" value="L,D-TRANSPEPTIDASE"/>
    <property type="match status" value="1"/>
</dbReference>
<dbReference type="PROSITE" id="PS51318">
    <property type="entry name" value="TAT"/>
    <property type="match status" value="1"/>
</dbReference>
<dbReference type="InterPro" id="IPR005490">
    <property type="entry name" value="LD_TPept_cat_dom"/>
</dbReference>
<dbReference type="GO" id="GO:0016757">
    <property type="term" value="F:glycosyltransferase activity"/>
    <property type="evidence" value="ECO:0007669"/>
    <property type="project" value="UniProtKB-KW"/>
</dbReference>
<reference evidence="12 13" key="1">
    <citation type="submission" date="2017-02" db="EMBL/GenBank/DDBJ databases">
        <title>Ketogulonicigenium robustum SPU B003 Genome sequencing and assembly.</title>
        <authorList>
            <person name="Li Y."/>
            <person name="Liu L."/>
            <person name="Wang C."/>
            <person name="Zhang M."/>
            <person name="Zhang T."/>
            <person name="Zhang Y."/>
        </authorList>
    </citation>
    <scope>NUCLEOTIDE SEQUENCE [LARGE SCALE GENOMIC DNA]</scope>
    <source>
        <strain evidence="12 13">SPU_B003</strain>
    </source>
</reference>
<evidence type="ECO:0000256" key="3">
    <source>
        <dbReference type="ARBA" id="ARBA00022676"/>
    </source>
</evidence>
<sequence>MTTRRKLIFGAAAGLLATPTLALAQAAPLRLSITPEQISDDLHLPPNVEGNYQIPERYQARVVPVQPGLQPGSLHIVPNSFHLYYVLPENRAIRYGVAIGSEGLGWHGTATIQRKVEWPSWRPTNEMIERNPAAYEKYRDGMPGGPTNPLGARALYFYQNGRDTAIRVHGTVQPSSIGRSVSNGCFRMYNSHVIDLYSRVPVGTTVYVY</sequence>
<keyword evidence="8 9" id="KW-0961">Cell wall biogenesis/degradation</keyword>
<evidence type="ECO:0000313" key="13">
    <source>
        <dbReference type="Proteomes" id="UP000242447"/>
    </source>
</evidence>
<dbReference type="PANTHER" id="PTHR30582:SF24">
    <property type="entry name" value="L,D-TRANSPEPTIDASE ERFK_SRFK-RELATED"/>
    <property type="match status" value="1"/>
</dbReference>
<dbReference type="GO" id="GO:0008360">
    <property type="term" value="P:regulation of cell shape"/>
    <property type="evidence" value="ECO:0007669"/>
    <property type="project" value="UniProtKB-UniRule"/>
</dbReference>
<comment type="similarity">
    <text evidence="2">Belongs to the YkuD family.</text>
</comment>
<dbReference type="UniPathway" id="UPA00219"/>
<evidence type="ECO:0000313" key="12">
    <source>
        <dbReference type="EMBL" id="ARO15782.1"/>
    </source>
</evidence>
<evidence type="ECO:0000256" key="2">
    <source>
        <dbReference type="ARBA" id="ARBA00005992"/>
    </source>
</evidence>
<dbReference type="GO" id="GO:0018104">
    <property type="term" value="P:peptidoglycan-protein cross-linking"/>
    <property type="evidence" value="ECO:0007669"/>
    <property type="project" value="TreeGrafter"/>
</dbReference>
<dbReference type="RefSeq" id="WP_236951369.1">
    <property type="nucleotide sequence ID" value="NZ_CP019937.1"/>
</dbReference>
<evidence type="ECO:0000256" key="10">
    <source>
        <dbReference type="SAM" id="SignalP"/>
    </source>
</evidence>
<dbReference type="CDD" id="cd16913">
    <property type="entry name" value="YkuD_like"/>
    <property type="match status" value="1"/>
</dbReference>
<dbReference type="EMBL" id="CP019937">
    <property type="protein sequence ID" value="ARO15782.1"/>
    <property type="molecule type" value="Genomic_DNA"/>
</dbReference>
<dbReference type="InterPro" id="IPR006311">
    <property type="entry name" value="TAT_signal"/>
</dbReference>
<evidence type="ECO:0000256" key="5">
    <source>
        <dbReference type="ARBA" id="ARBA00022801"/>
    </source>
</evidence>
<dbReference type="Proteomes" id="UP000242447">
    <property type="component" value="Chromosome"/>
</dbReference>
<dbReference type="STRING" id="92947.BVG79_02442"/>
<evidence type="ECO:0000256" key="1">
    <source>
        <dbReference type="ARBA" id="ARBA00004752"/>
    </source>
</evidence>
<feature type="active site" description="Nucleophile" evidence="9">
    <location>
        <position position="185"/>
    </location>
</feature>
<proteinExistence type="inferred from homology"/>
<keyword evidence="13" id="KW-1185">Reference proteome</keyword>
<keyword evidence="4" id="KW-0808">Transferase</keyword>
<gene>
    <name evidence="12" type="ORF">BVG79_02442</name>
</gene>
<dbReference type="AlphaFoldDB" id="A0A1W6P2P0"/>
<evidence type="ECO:0000256" key="6">
    <source>
        <dbReference type="ARBA" id="ARBA00022960"/>
    </source>
</evidence>
<keyword evidence="6 9" id="KW-0133">Cell shape</keyword>
<dbReference type="GO" id="GO:0005576">
    <property type="term" value="C:extracellular region"/>
    <property type="evidence" value="ECO:0007669"/>
    <property type="project" value="TreeGrafter"/>
</dbReference>
<evidence type="ECO:0000256" key="7">
    <source>
        <dbReference type="ARBA" id="ARBA00022984"/>
    </source>
</evidence>
<comment type="pathway">
    <text evidence="1 9">Cell wall biogenesis; peptidoglycan biosynthesis.</text>
</comment>
<keyword evidence="7 9" id="KW-0573">Peptidoglycan synthesis</keyword>
<keyword evidence="5" id="KW-0378">Hydrolase</keyword>
<dbReference type="KEGG" id="kro:BVG79_02442"/>
<dbReference type="FunFam" id="2.40.440.10:FF:000002">
    <property type="entry name" value="L,D-transpeptidase ErfK/SrfK"/>
    <property type="match status" value="1"/>
</dbReference>
<evidence type="ECO:0000256" key="4">
    <source>
        <dbReference type="ARBA" id="ARBA00022679"/>
    </source>
</evidence>
<dbReference type="InterPro" id="IPR038063">
    <property type="entry name" value="Transpep_catalytic_dom"/>
</dbReference>
<accession>A0A1W6P2P0</accession>
<dbReference type="InterPro" id="IPR050979">
    <property type="entry name" value="LD-transpeptidase"/>
</dbReference>